<dbReference type="OrthoDB" id="1937984at2759"/>
<evidence type="ECO:0000256" key="4">
    <source>
        <dbReference type="ARBA" id="ARBA00022490"/>
    </source>
</evidence>
<evidence type="ECO:0000256" key="5">
    <source>
        <dbReference type="ARBA" id="ARBA00023006"/>
    </source>
</evidence>
<dbReference type="InterPro" id="IPR007240">
    <property type="entry name" value="Atg17"/>
</dbReference>
<dbReference type="Pfam" id="PF04108">
    <property type="entry name" value="ATG17_like"/>
    <property type="match status" value="1"/>
</dbReference>
<dbReference type="PANTHER" id="PTHR28005">
    <property type="entry name" value="AUTOPHAGY-RELATED PROTEIN 17"/>
    <property type="match status" value="1"/>
</dbReference>
<evidence type="ECO:0000256" key="3">
    <source>
        <dbReference type="ARBA" id="ARBA00006259"/>
    </source>
</evidence>
<evidence type="ECO:0000256" key="1">
    <source>
        <dbReference type="ARBA" id="ARBA00004496"/>
    </source>
</evidence>
<keyword evidence="5" id="KW-0072">Autophagy</keyword>
<keyword evidence="4" id="KW-0963">Cytoplasm</keyword>
<dbReference type="PANTHER" id="PTHR28005:SF1">
    <property type="entry name" value="AUTOPHAGY-RELATED PROTEIN 17"/>
    <property type="match status" value="1"/>
</dbReference>
<dbReference type="GO" id="GO:0000045">
    <property type="term" value="P:autophagosome assembly"/>
    <property type="evidence" value="ECO:0007669"/>
    <property type="project" value="TreeGrafter"/>
</dbReference>
<name>A0A8T1X7L5_9STRA</name>
<dbReference type="GO" id="GO:0030295">
    <property type="term" value="F:protein kinase activator activity"/>
    <property type="evidence" value="ECO:0007669"/>
    <property type="project" value="TreeGrafter"/>
</dbReference>
<dbReference type="EMBL" id="JAGDFL010000033">
    <property type="protein sequence ID" value="KAG7400328.1"/>
    <property type="molecule type" value="Genomic_DNA"/>
</dbReference>
<evidence type="ECO:0000256" key="2">
    <source>
        <dbReference type="ARBA" id="ARBA00004623"/>
    </source>
</evidence>
<dbReference type="GO" id="GO:0000422">
    <property type="term" value="P:autophagy of mitochondrion"/>
    <property type="evidence" value="ECO:0007669"/>
    <property type="project" value="TreeGrafter"/>
</dbReference>
<evidence type="ECO:0000256" key="6">
    <source>
        <dbReference type="ARBA" id="ARBA00023136"/>
    </source>
</evidence>
<dbReference type="InterPro" id="IPR045326">
    <property type="entry name" value="ATG17-like_dom"/>
</dbReference>
<feature type="domain" description="Autophagy protein ATG17-like" evidence="7">
    <location>
        <begin position="157"/>
        <end position="270"/>
    </location>
</feature>
<dbReference type="Proteomes" id="UP000693981">
    <property type="component" value="Unassembled WGS sequence"/>
</dbReference>
<evidence type="ECO:0000313" key="8">
    <source>
        <dbReference type="EMBL" id="KAG7400328.1"/>
    </source>
</evidence>
<dbReference type="GO" id="GO:0034727">
    <property type="term" value="P:piecemeal microautophagy of the nucleus"/>
    <property type="evidence" value="ECO:0007669"/>
    <property type="project" value="TreeGrafter"/>
</dbReference>
<dbReference type="GO" id="GO:1990316">
    <property type="term" value="C:Atg1/ULK1 kinase complex"/>
    <property type="evidence" value="ECO:0007669"/>
    <property type="project" value="TreeGrafter"/>
</dbReference>
<dbReference type="AlphaFoldDB" id="A0A8T1X7L5"/>
<accession>A0A8T1X7L5</accession>
<comment type="similarity">
    <text evidence="3">Belongs to the ATG17 family.</text>
</comment>
<proteinExistence type="inferred from homology"/>
<keyword evidence="9" id="KW-1185">Reference proteome</keyword>
<comment type="caution">
    <text evidence="8">The sequence shown here is derived from an EMBL/GenBank/DDBJ whole genome shotgun (WGS) entry which is preliminary data.</text>
</comment>
<evidence type="ECO:0000313" key="9">
    <source>
        <dbReference type="Proteomes" id="UP000693981"/>
    </source>
</evidence>
<comment type="subcellular location">
    <subcellularLocation>
        <location evidence="1">Cytoplasm</location>
    </subcellularLocation>
    <subcellularLocation>
        <location evidence="2">Preautophagosomal structure membrane</location>
        <topology evidence="2">Peripheral membrane protein</topology>
    </subcellularLocation>
</comment>
<dbReference type="GO" id="GO:0060090">
    <property type="term" value="F:molecular adaptor activity"/>
    <property type="evidence" value="ECO:0007669"/>
    <property type="project" value="TreeGrafter"/>
</dbReference>
<evidence type="ECO:0000259" key="7">
    <source>
        <dbReference type="Pfam" id="PF04108"/>
    </source>
</evidence>
<dbReference type="GO" id="GO:0034045">
    <property type="term" value="C:phagophore assembly site membrane"/>
    <property type="evidence" value="ECO:0007669"/>
    <property type="project" value="UniProtKB-SubCell"/>
</dbReference>
<organism evidence="8 9">
    <name type="scientific">Phytophthora boehmeriae</name>
    <dbReference type="NCBI Taxonomy" id="109152"/>
    <lineage>
        <taxon>Eukaryota</taxon>
        <taxon>Sar</taxon>
        <taxon>Stramenopiles</taxon>
        <taxon>Oomycota</taxon>
        <taxon>Peronosporomycetes</taxon>
        <taxon>Peronosporales</taxon>
        <taxon>Peronosporaceae</taxon>
        <taxon>Phytophthora</taxon>
    </lineage>
</organism>
<keyword evidence="6" id="KW-0472">Membrane</keyword>
<gene>
    <name evidence="8" type="ORF">PHYBOEH_006268</name>
</gene>
<sequence>MATEYFAVATREVVKTISEKCQVLGKMLDASRVKLHSAQEIAQDSVFTQTPLLHEMNRVFEQLQSIAVDPVMVGGERGKTLFDFIDAETVQSLQQDAREQTKEVEELLAAHEHAITRIAAIYEFFVTFEKKHAADVDVLVGEHRDLTAVTADESKPIEELYDVAVSFFVDMEQCDRFLLEYFTTINDIYPHYEVIFADVQLLFDELHSLRDFYLQFLASYQSVGGELLRRKQYDQKVCLLIEEAKSKLSALESAEVTLRAAFCEEHARFLPSTLCPELQNLPDKVHIVRGGQSDAISIEESK</sequence>
<reference evidence="8" key="1">
    <citation type="submission" date="2021-02" db="EMBL/GenBank/DDBJ databases">
        <authorList>
            <person name="Palmer J.M."/>
        </authorList>
    </citation>
    <scope>NUCLEOTIDE SEQUENCE</scope>
    <source>
        <strain evidence="8">SCRP23</strain>
    </source>
</reference>
<protein>
    <recommendedName>
        <fullName evidence="7">Autophagy protein ATG17-like domain-containing protein</fullName>
    </recommendedName>
</protein>